<evidence type="ECO:0000313" key="4">
    <source>
        <dbReference type="Proteomes" id="UP000536262"/>
    </source>
</evidence>
<gene>
    <name evidence="3" type="ORF">GGR00_004975</name>
</gene>
<dbReference type="RefSeq" id="WP_184701779.1">
    <property type="nucleotide sequence ID" value="NZ_BAABEG010000004.1"/>
</dbReference>
<keyword evidence="4" id="KW-1185">Reference proteome</keyword>
<dbReference type="InterPro" id="IPR052948">
    <property type="entry name" value="Low_temp-induced_all0457"/>
</dbReference>
<comment type="caution">
    <text evidence="3">The sequence shown here is derived from an EMBL/GenBank/DDBJ whole genome shotgun (WGS) entry which is preliminary data.</text>
</comment>
<name>A0A7X0FCJ0_9HYPH</name>
<dbReference type="PANTHER" id="PTHR36109">
    <property type="entry name" value="MEMBRANE PROTEIN-RELATED"/>
    <property type="match status" value="1"/>
</dbReference>
<protein>
    <recommendedName>
        <fullName evidence="2">General stress protein 17M-like domain-containing protein</fullName>
    </recommendedName>
</protein>
<dbReference type="PANTHER" id="PTHR36109:SF2">
    <property type="entry name" value="MEMBRANE PROTEIN"/>
    <property type="match status" value="1"/>
</dbReference>
<accession>A0A7X0FCJ0</accession>
<organism evidence="3 4">
    <name type="scientific">Aminobacter aganoensis</name>
    <dbReference type="NCBI Taxonomy" id="83264"/>
    <lineage>
        <taxon>Bacteria</taxon>
        <taxon>Pseudomonadati</taxon>
        <taxon>Pseudomonadota</taxon>
        <taxon>Alphaproteobacteria</taxon>
        <taxon>Hyphomicrobiales</taxon>
        <taxon>Phyllobacteriaceae</taxon>
        <taxon>Aminobacter</taxon>
    </lineage>
</organism>
<dbReference type="EMBL" id="JACHOU010000020">
    <property type="protein sequence ID" value="MBB6357155.1"/>
    <property type="molecule type" value="Genomic_DNA"/>
</dbReference>
<sequence>MATVTGLFDTYSDAKTAVGELARAGIDHDDISIVASNADGSYDRSTGDVDAGEAAGAGAGIGALVGGTGGLLTGLGVMAIPGVGPVVAAGWLAATAAGAAAGALAGGAAGGIIGALTDSGVSSEDAHVYAEGVRRGGTLVTARVSDGDQENLARSILQNSNWVDINQRRASYAEGGWDSFDETADPFSPEQVEEERRRYAARVPPAV</sequence>
<dbReference type="Proteomes" id="UP000536262">
    <property type="component" value="Unassembled WGS sequence"/>
</dbReference>
<dbReference type="Pfam" id="PF11181">
    <property type="entry name" value="YflT"/>
    <property type="match status" value="1"/>
</dbReference>
<dbReference type="AlphaFoldDB" id="A0A7X0FCJ0"/>
<reference evidence="3 4" key="1">
    <citation type="submission" date="2020-08" db="EMBL/GenBank/DDBJ databases">
        <title>Genomic Encyclopedia of Type Strains, Phase IV (KMG-IV): sequencing the most valuable type-strain genomes for metagenomic binning, comparative biology and taxonomic classification.</title>
        <authorList>
            <person name="Goeker M."/>
        </authorList>
    </citation>
    <scope>NUCLEOTIDE SEQUENCE [LARGE SCALE GENOMIC DNA]</scope>
    <source>
        <strain evidence="3 4">DSM 7051</strain>
    </source>
</reference>
<evidence type="ECO:0000259" key="2">
    <source>
        <dbReference type="Pfam" id="PF11181"/>
    </source>
</evidence>
<evidence type="ECO:0000256" key="1">
    <source>
        <dbReference type="SAM" id="MobiDB-lite"/>
    </source>
</evidence>
<proteinExistence type="predicted"/>
<feature type="domain" description="General stress protein 17M-like" evidence="2">
    <location>
        <begin position="6"/>
        <end position="72"/>
    </location>
</feature>
<feature type="region of interest" description="Disordered" evidence="1">
    <location>
        <begin position="175"/>
        <end position="207"/>
    </location>
</feature>
<evidence type="ECO:0000313" key="3">
    <source>
        <dbReference type="EMBL" id="MBB6357155.1"/>
    </source>
</evidence>
<dbReference type="InterPro" id="IPR025889">
    <property type="entry name" value="GSP17M-like_dom"/>
</dbReference>